<evidence type="ECO:0000313" key="1">
    <source>
        <dbReference type="EMBL" id="MDR9778125.1"/>
    </source>
</evidence>
<name>A0AAJ2LMZ9_9HYPH</name>
<protein>
    <submittedName>
        <fullName evidence="1">PilW family protein</fullName>
    </submittedName>
</protein>
<dbReference type="InterPro" id="IPR032092">
    <property type="entry name" value="PilW"/>
</dbReference>
<dbReference type="RefSeq" id="WP_310866248.1">
    <property type="nucleotide sequence ID" value="NZ_JAVLSF010000492.1"/>
</dbReference>
<sequence length="93" mass="10369">RYMSILYYMCNGTDDLDIASVATRPRVMSIQIGMLVRGSDNTRDSLVKGDQEYSVLDQKVKLTATAQSSGKYLRQVITQTIALRNGYGLTETL</sequence>
<dbReference type="Proteomes" id="UP001268610">
    <property type="component" value="Unassembled WGS sequence"/>
</dbReference>
<dbReference type="EMBL" id="JAVLSF010000492">
    <property type="protein sequence ID" value="MDR9778125.1"/>
    <property type="molecule type" value="Genomic_DNA"/>
</dbReference>
<evidence type="ECO:0000313" key="2">
    <source>
        <dbReference type="Proteomes" id="UP001268610"/>
    </source>
</evidence>
<reference evidence="1" key="1">
    <citation type="submission" date="2023-04" db="EMBL/GenBank/DDBJ databases">
        <title>Genomic characterization of faba bean (Vicia faba) microsymbionts in Mexican soils.</title>
        <authorList>
            <person name="Rivera Orduna F.N."/>
            <person name="Guevara-Luna J."/>
            <person name="Yan J."/>
            <person name="Arroyo-Herrera I."/>
            <person name="Li Y."/>
            <person name="Vasquez-Murrieta M.S."/>
            <person name="Wang E.T."/>
        </authorList>
    </citation>
    <scope>NUCLEOTIDE SEQUENCE</scope>
    <source>
        <strain evidence="1">CH26</strain>
    </source>
</reference>
<organism evidence="1 2">
    <name type="scientific">Rhizobium hidalgonense</name>
    <dbReference type="NCBI Taxonomy" id="1538159"/>
    <lineage>
        <taxon>Bacteria</taxon>
        <taxon>Pseudomonadati</taxon>
        <taxon>Pseudomonadota</taxon>
        <taxon>Alphaproteobacteria</taxon>
        <taxon>Hyphomicrobiales</taxon>
        <taxon>Rhizobiaceae</taxon>
        <taxon>Rhizobium/Agrobacterium group</taxon>
        <taxon>Rhizobium</taxon>
    </lineage>
</organism>
<comment type="caution">
    <text evidence="1">The sequence shown here is derived from an EMBL/GenBank/DDBJ whole genome shotgun (WGS) entry which is preliminary data.</text>
</comment>
<dbReference type="Pfam" id="PF16074">
    <property type="entry name" value="PilW"/>
    <property type="match status" value="1"/>
</dbReference>
<accession>A0AAJ2LMZ9</accession>
<gene>
    <name evidence="1" type="ORF">RJJ65_36940</name>
</gene>
<dbReference type="GO" id="GO:0043683">
    <property type="term" value="P:type IV pilus assembly"/>
    <property type="evidence" value="ECO:0007669"/>
    <property type="project" value="InterPro"/>
</dbReference>
<dbReference type="AlphaFoldDB" id="A0AAJ2LMZ9"/>
<feature type="non-terminal residue" evidence="1">
    <location>
        <position position="1"/>
    </location>
</feature>
<proteinExistence type="predicted"/>